<keyword evidence="5" id="KW-1185">Reference proteome</keyword>
<feature type="region of interest" description="Disordered" evidence="2">
    <location>
        <begin position="370"/>
        <end position="395"/>
    </location>
</feature>
<evidence type="ECO:0000313" key="4">
    <source>
        <dbReference type="EMBL" id="MBT0767366.1"/>
    </source>
</evidence>
<dbReference type="CDD" id="cd01130">
    <property type="entry name" value="VirB11-like_ATPase"/>
    <property type="match status" value="1"/>
</dbReference>
<dbReference type="Gene3D" id="3.30.450.380">
    <property type="match status" value="1"/>
</dbReference>
<evidence type="ECO:0000256" key="2">
    <source>
        <dbReference type="SAM" id="MobiDB-lite"/>
    </source>
</evidence>
<dbReference type="InterPro" id="IPR027417">
    <property type="entry name" value="P-loop_NTPase"/>
</dbReference>
<dbReference type="SUPFAM" id="SSF52540">
    <property type="entry name" value="P-loop containing nucleoside triphosphate hydrolases"/>
    <property type="match status" value="1"/>
</dbReference>
<feature type="domain" description="Bacterial type II secretion system protein E" evidence="3">
    <location>
        <begin position="64"/>
        <end position="336"/>
    </location>
</feature>
<dbReference type="InterPro" id="IPR022399">
    <property type="entry name" value="TadA-like_ATPase"/>
</dbReference>
<evidence type="ECO:0000259" key="3">
    <source>
        <dbReference type="Pfam" id="PF00437"/>
    </source>
</evidence>
<comment type="similarity">
    <text evidence="1">Belongs to the GSP E family.</text>
</comment>
<accession>A0ABS5TAX5</accession>
<comment type="caution">
    <text evidence="4">The sequence shown here is derived from an EMBL/GenBank/DDBJ whole genome shotgun (WGS) entry which is preliminary data.</text>
</comment>
<name>A0ABS5TAX5_9ACTN</name>
<evidence type="ECO:0000256" key="1">
    <source>
        <dbReference type="ARBA" id="ARBA00006611"/>
    </source>
</evidence>
<reference evidence="4 5" key="1">
    <citation type="submission" date="2021-05" db="EMBL/GenBank/DDBJ databases">
        <title>Kineosporia and Streptomyces sp. nov. two new marine actinobacteria isolated from Coral.</title>
        <authorList>
            <person name="Buangrab K."/>
            <person name="Sutthacheep M."/>
            <person name="Yeemin T."/>
            <person name="Harunari E."/>
            <person name="Igarashi Y."/>
            <person name="Kanchanasin P."/>
            <person name="Tanasupawat S."/>
            <person name="Phongsopitanun W."/>
        </authorList>
    </citation>
    <scope>NUCLEOTIDE SEQUENCE [LARGE SCALE GENOMIC DNA]</scope>
    <source>
        <strain evidence="4 5">J2-2</strain>
    </source>
</reference>
<dbReference type="PANTHER" id="PTHR30486:SF6">
    <property type="entry name" value="TYPE IV PILUS RETRACTATION ATPASE PILT"/>
    <property type="match status" value="1"/>
</dbReference>
<dbReference type="Pfam" id="PF00437">
    <property type="entry name" value="T2SSE"/>
    <property type="match status" value="1"/>
</dbReference>
<dbReference type="RefSeq" id="WP_214153254.1">
    <property type="nucleotide sequence ID" value="NZ_JAHBAY010000001.1"/>
</dbReference>
<dbReference type="InterPro" id="IPR001482">
    <property type="entry name" value="T2SS/T4SS_dom"/>
</dbReference>
<evidence type="ECO:0000313" key="5">
    <source>
        <dbReference type="Proteomes" id="UP001197247"/>
    </source>
</evidence>
<dbReference type="InterPro" id="IPR050921">
    <property type="entry name" value="T4SS_GSP_E_ATPase"/>
</dbReference>
<sequence length="395" mass="40564">MTTSEAVLSAVVARLRGGLAGSGRPRPDELAAMVAAASAGLGQVLGHDDVLVATERIRAELWGLGPLQPFLQLPGVTDVLVNGPGEIWVDRGEGLRRVPCPAALTEEAAVRSLAARLASAGGRRLDDAAPYADARLEGGIRLHAVIPPVAPDGTLISLRVLRQQPIDLGTLVSTGSLPPGWAEVLRAMVAVRAAFLVSGGTGAGKTTLLASLLSLVPPGERIVLVEDVGELRPAHPHLVRLEARHANVEGAGAVGLEVLVRQALRMRPDRVVVGECRGGEVRDLLAALNTGHAGGCGTVHANAPADVPARLEALGALAGLSADAVRAQAAAALDAVVHVERLGTRRRVTQIAIARRGDRGELTMLPALTADPHDPAADGTAGPGWAELAGRLEGA</sequence>
<dbReference type="EMBL" id="JAHBAY010000001">
    <property type="protein sequence ID" value="MBT0767366.1"/>
    <property type="molecule type" value="Genomic_DNA"/>
</dbReference>
<dbReference type="Proteomes" id="UP001197247">
    <property type="component" value="Unassembled WGS sequence"/>
</dbReference>
<gene>
    <name evidence="4" type="ORF">KIH74_00435</name>
</gene>
<dbReference type="Gene3D" id="3.40.50.300">
    <property type="entry name" value="P-loop containing nucleotide triphosphate hydrolases"/>
    <property type="match status" value="1"/>
</dbReference>
<proteinExistence type="inferred from homology"/>
<protein>
    <submittedName>
        <fullName evidence="4">TadA family conjugal transfer-associated ATPase</fullName>
    </submittedName>
</protein>
<dbReference type="NCBIfam" id="TIGR03819">
    <property type="entry name" value="heli_sec_ATPase"/>
    <property type="match status" value="1"/>
</dbReference>
<dbReference type="PANTHER" id="PTHR30486">
    <property type="entry name" value="TWITCHING MOTILITY PROTEIN PILT"/>
    <property type="match status" value="1"/>
</dbReference>
<organism evidence="4 5">
    <name type="scientific">Kineosporia corallincola</name>
    <dbReference type="NCBI Taxonomy" id="2835133"/>
    <lineage>
        <taxon>Bacteria</taxon>
        <taxon>Bacillati</taxon>
        <taxon>Actinomycetota</taxon>
        <taxon>Actinomycetes</taxon>
        <taxon>Kineosporiales</taxon>
        <taxon>Kineosporiaceae</taxon>
        <taxon>Kineosporia</taxon>
    </lineage>
</organism>